<keyword evidence="4 15" id="KW-0645">Protease</keyword>
<dbReference type="PRINTS" id="PR00782">
    <property type="entry name" value="LSHMANOLYSIN"/>
</dbReference>
<comment type="cofactor">
    <cofactor evidence="15">
        <name>Zn(2+)</name>
        <dbReference type="ChEBI" id="CHEBI:29105"/>
    </cofactor>
    <text evidence="15">Binds 1 zinc ion per subunit.</text>
</comment>
<dbReference type="GO" id="GO:0005737">
    <property type="term" value="C:cytoplasm"/>
    <property type="evidence" value="ECO:0007669"/>
    <property type="project" value="TreeGrafter"/>
</dbReference>
<evidence type="ECO:0000256" key="7">
    <source>
        <dbReference type="ARBA" id="ARBA00022801"/>
    </source>
</evidence>
<comment type="catalytic activity">
    <reaction evidence="1">
        <text>Preference for hydrophobic residues at P1 and P1' and basic residues at P2' and P3'. A model nonapeptide is cleaved at -Ala-Tyr-|-Leu-Lys-Lys-.</text>
        <dbReference type="EC" id="3.4.24.36"/>
    </reaction>
</comment>
<dbReference type="PANTHER" id="PTHR10942:SF0">
    <property type="entry name" value="LEISHMANOLYSIN-LIKE PEPTIDASE"/>
    <property type="match status" value="1"/>
</dbReference>
<feature type="compositionally biased region" description="Basic and acidic residues" evidence="16">
    <location>
        <begin position="444"/>
        <end position="455"/>
    </location>
</feature>
<comment type="similarity">
    <text evidence="3 15">Belongs to the peptidase M8 family.</text>
</comment>
<evidence type="ECO:0000256" key="13">
    <source>
        <dbReference type="ARBA" id="ARBA00023157"/>
    </source>
</evidence>
<feature type="transmembrane region" description="Helical" evidence="17">
    <location>
        <begin position="568"/>
        <end position="592"/>
    </location>
</feature>
<dbReference type="GO" id="GO:0006508">
    <property type="term" value="P:proteolysis"/>
    <property type="evidence" value="ECO:0007669"/>
    <property type="project" value="UniProtKB-KW"/>
</dbReference>
<dbReference type="EMBL" id="JABDHM010000001">
    <property type="protein sequence ID" value="KAF5226649.1"/>
    <property type="molecule type" value="Genomic_DNA"/>
</dbReference>
<evidence type="ECO:0000256" key="15">
    <source>
        <dbReference type="RuleBase" id="RU366077"/>
    </source>
</evidence>
<dbReference type="GO" id="GO:0016020">
    <property type="term" value="C:membrane"/>
    <property type="evidence" value="ECO:0007669"/>
    <property type="project" value="UniProtKB-SubCell"/>
</dbReference>
<evidence type="ECO:0000256" key="2">
    <source>
        <dbReference type="ARBA" id="ARBA00004370"/>
    </source>
</evidence>
<evidence type="ECO:0000313" key="18">
    <source>
        <dbReference type="EMBL" id="KAF5226649.1"/>
    </source>
</evidence>
<keyword evidence="17" id="KW-0812">Transmembrane</keyword>
<feature type="transmembrane region" description="Helical" evidence="17">
    <location>
        <begin position="807"/>
        <end position="829"/>
    </location>
</feature>
<feature type="region of interest" description="Disordered" evidence="16">
    <location>
        <begin position="343"/>
        <end position="495"/>
    </location>
</feature>
<dbReference type="Gene3D" id="3.10.170.20">
    <property type="match status" value="1"/>
</dbReference>
<organism evidence="18 19">
    <name type="scientific">Trypanosoma cruzi</name>
    <dbReference type="NCBI Taxonomy" id="5693"/>
    <lineage>
        <taxon>Eukaryota</taxon>
        <taxon>Discoba</taxon>
        <taxon>Euglenozoa</taxon>
        <taxon>Kinetoplastea</taxon>
        <taxon>Metakinetoplastina</taxon>
        <taxon>Trypanosomatida</taxon>
        <taxon>Trypanosomatidae</taxon>
        <taxon>Trypanosoma</taxon>
        <taxon>Schizotrypanum</taxon>
    </lineage>
</organism>
<keyword evidence="9" id="KW-0130">Cell adhesion</keyword>
<keyword evidence="7 15" id="KW-0378">Hydrolase</keyword>
<dbReference type="Gene3D" id="3.90.132.10">
    <property type="entry name" value="Leishmanolysin , domain 2"/>
    <property type="match status" value="2"/>
</dbReference>
<evidence type="ECO:0000256" key="5">
    <source>
        <dbReference type="ARBA" id="ARBA00022723"/>
    </source>
</evidence>
<evidence type="ECO:0000256" key="1">
    <source>
        <dbReference type="ARBA" id="ARBA00001249"/>
    </source>
</evidence>
<evidence type="ECO:0000256" key="3">
    <source>
        <dbReference type="ARBA" id="ARBA00005860"/>
    </source>
</evidence>
<feature type="transmembrane region" description="Helical" evidence="17">
    <location>
        <begin position="72"/>
        <end position="93"/>
    </location>
</feature>
<evidence type="ECO:0000256" key="6">
    <source>
        <dbReference type="ARBA" id="ARBA00022729"/>
    </source>
</evidence>
<dbReference type="PANTHER" id="PTHR10942">
    <property type="entry name" value="LEISHMANOLYSIN-LIKE PEPTIDASE"/>
    <property type="match status" value="1"/>
</dbReference>
<dbReference type="Proteomes" id="UP000583944">
    <property type="component" value="Unassembled WGS sequence"/>
</dbReference>
<dbReference type="EC" id="3.4.24.-" evidence="15"/>
<keyword evidence="6" id="KW-0732">Signal</keyword>
<evidence type="ECO:0000256" key="8">
    <source>
        <dbReference type="ARBA" id="ARBA00022833"/>
    </source>
</evidence>
<dbReference type="AlphaFoldDB" id="A0A7J6YJB7"/>
<keyword evidence="5 15" id="KW-0479">Metal-binding</keyword>
<dbReference type="Gene3D" id="2.10.55.10">
    <property type="entry name" value="Leishmanolysin domain 3"/>
    <property type="match status" value="1"/>
</dbReference>
<dbReference type="GO" id="GO:0046872">
    <property type="term" value="F:metal ion binding"/>
    <property type="evidence" value="ECO:0007669"/>
    <property type="project" value="UniProtKB-KW"/>
</dbReference>
<gene>
    <name evidence="18" type="ORF">ECC02_000150</name>
</gene>
<proteinExistence type="inferred from homology"/>
<comment type="caution">
    <text evidence="18">The sequence shown here is derived from an EMBL/GenBank/DDBJ whole genome shotgun (WGS) entry which is preliminary data.</text>
</comment>
<dbReference type="InterPro" id="IPR001577">
    <property type="entry name" value="Peptidase_M8"/>
</dbReference>
<keyword evidence="13" id="KW-1015">Disulfide bond</keyword>
<comment type="subcellular location">
    <subcellularLocation>
        <location evidence="2">Membrane</location>
    </subcellularLocation>
</comment>
<evidence type="ECO:0000313" key="19">
    <source>
        <dbReference type="Proteomes" id="UP000583944"/>
    </source>
</evidence>
<reference evidence="18 19" key="1">
    <citation type="journal article" date="2019" name="Genome Biol. Evol.">
        <title>Nanopore Sequencing Significantly Improves Genome Assembly of the Protozoan Parasite Trypanosoma cruzi.</title>
        <authorList>
            <person name="Diaz-Viraque F."/>
            <person name="Pita S."/>
            <person name="Greif G."/>
            <person name="de Souza R.C.M."/>
            <person name="Iraola G."/>
            <person name="Robello C."/>
        </authorList>
    </citation>
    <scope>NUCLEOTIDE SEQUENCE [LARGE SCALE GENOMIC DNA]</scope>
    <source>
        <strain evidence="18 19">Berenice</strain>
    </source>
</reference>
<dbReference type="GO" id="GO:0007155">
    <property type="term" value="P:cell adhesion"/>
    <property type="evidence" value="ECO:0007669"/>
    <property type="project" value="UniProtKB-KW"/>
</dbReference>
<keyword evidence="11 17" id="KW-0472">Membrane</keyword>
<protein>
    <recommendedName>
        <fullName evidence="15">Leishmanolysin-like peptidase</fullName>
        <ecNumber evidence="15">3.4.24.-</ecNumber>
    </recommendedName>
</protein>
<dbReference type="GO" id="GO:0004222">
    <property type="term" value="F:metalloendopeptidase activity"/>
    <property type="evidence" value="ECO:0007669"/>
    <property type="project" value="UniProtKB-UniRule"/>
</dbReference>
<name>A0A7J6YJB7_TRYCR</name>
<evidence type="ECO:0000256" key="17">
    <source>
        <dbReference type="SAM" id="Phobius"/>
    </source>
</evidence>
<sequence>MIVRYTTVECKEDCGGFAPCSTAPFALRVPVCVDAILFFLFFFYCCLVRTFAVHAGIVLNARNKLLTMPRQLRQLCCALLLLLCTGGGLVIAVPHHCVFDRLPRNVGEVTGGEEPASPVTVSVGSDWAPLRIKVFADDLEGLGGFCTRAGEHINMFFGNEMVCQEEDILTEEKVDILENVILPEAAKMHSERLLVRPLDGPLVVPRFREGSVCGKFPVPEEHHTDGVPDADMVLYATAVPTFKPTFAWAMPCATLGPRGRPVVGVINYNPRHIANTSQHVRVAVHEMAHALGFIVTDMEEQALVKREVGVRGRSSVHVVNSRNTLEQARLHYGCESAPGMELEFAPPMRNPAAPGGKATPPPPAPAAPAKVSPKPSGSEAAPSAGTPPAQSAQSAPAAPSPGSAALQGPEQLPQTSQTQTSSAAQQSSAPAAPPVRNRPVIRIVTKEEREEELRTGQRRHISSTRGPRTGIGGGPPMHPPMRNPAAPGGRGRGRGGVAGLPAGQVGKAGSEQTLKLRAAQHISASTQAAADGTLSTGTTLTVVEKQWRPPSWLGLMSHWGRRNAKDELMAGFVVSGYYTAITMALFTDLGYYKANFEMAEPMSWGSGAGCALLTDKCVTDGATLYPDMFCTDSSDATLRCTSDRQSLGTCAIYQDDNIPPEFQYFATKQGSRRGAMMEYCPFIAPMNGTGCMDGDEAIMPGSVVGPSSRCLTGENLRMGSTVVGDVCVQLRCGEGTLSVRYRGSEKWHPCAPGQTLTPPAPFTAGSIRCPLFSDVCLTMLKHSDASSTDVESHPKHLAMIRNNDGSALAVTSAPLLLLLFIVIGTVIVAP</sequence>
<keyword evidence="12" id="KW-0865">Zymogen</keyword>
<feature type="transmembrane region" description="Helical" evidence="17">
    <location>
        <begin position="35"/>
        <end position="60"/>
    </location>
</feature>
<evidence type="ECO:0000256" key="10">
    <source>
        <dbReference type="ARBA" id="ARBA00023049"/>
    </source>
</evidence>
<dbReference type="SUPFAM" id="SSF55486">
    <property type="entry name" value="Metalloproteases ('zincins'), catalytic domain"/>
    <property type="match status" value="2"/>
</dbReference>
<dbReference type="VEuPathDB" id="TriTrypDB:BCY84_00840"/>
<dbReference type="Gene3D" id="2.30.34.10">
    <property type="entry name" value="Leishmanolysin domain 4"/>
    <property type="match status" value="1"/>
</dbReference>
<keyword evidence="14" id="KW-0325">Glycoprotein</keyword>
<accession>A0A7J6YJB7</accession>
<evidence type="ECO:0000256" key="16">
    <source>
        <dbReference type="SAM" id="MobiDB-lite"/>
    </source>
</evidence>
<dbReference type="VEuPathDB" id="TriTrypDB:ECC02_000150"/>
<evidence type="ECO:0000256" key="14">
    <source>
        <dbReference type="ARBA" id="ARBA00023180"/>
    </source>
</evidence>
<feature type="compositionally biased region" description="Low complexity" evidence="16">
    <location>
        <begin position="367"/>
        <end position="443"/>
    </location>
</feature>
<keyword evidence="8 15" id="KW-0862">Zinc</keyword>
<evidence type="ECO:0000256" key="11">
    <source>
        <dbReference type="ARBA" id="ARBA00023136"/>
    </source>
</evidence>
<evidence type="ECO:0000256" key="9">
    <source>
        <dbReference type="ARBA" id="ARBA00022889"/>
    </source>
</evidence>
<keyword evidence="10 15" id="KW-0482">Metalloprotease</keyword>
<evidence type="ECO:0000256" key="12">
    <source>
        <dbReference type="ARBA" id="ARBA00023145"/>
    </source>
</evidence>
<dbReference type="Pfam" id="PF01457">
    <property type="entry name" value="Peptidase_M8"/>
    <property type="match status" value="2"/>
</dbReference>
<evidence type="ECO:0000256" key="4">
    <source>
        <dbReference type="ARBA" id="ARBA00022670"/>
    </source>
</evidence>
<keyword evidence="17" id="KW-1133">Transmembrane helix</keyword>